<gene>
    <name evidence="3" type="ORF">DM813_06365</name>
</gene>
<protein>
    <recommendedName>
        <fullName evidence="1">Inner membrane protein</fullName>
    </recommendedName>
</protein>
<accession>A0A443ZX88</accession>
<dbReference type="AlphaFoldDB" id="A0A443ZX88"/>
<proteinExistence type="predicted"/>
<dbReference type="STRING" id="237609.PSAKL28_42430"/>
<comment type="subcellular location">
    <subcellularLocation>
        <location evidence="1">Cell inner membrane</location>
        <topology evidence="1">Multi-pass membrane protein</topology>
    </subcellularLocation>
</comment>
<evidence type="ECO:0000313" key="3">
    <source>
        <dbReference type="EMBL" id="RWU25344.1"/>
    </source>
</evidence>
<evidence type="ECO:0000256" key="2">
    <source>
        <dbReference type="SAM" id="Phobius"/>
    </source>
</evidence>
<dbReference type="InterPro" id="IPR007401">
    <property type="entry name" value="DUF454"/>
</dbReference>
<dbReference type="RefSeq" id="WP_128322547.1">
    <property type="nucleotide sequence ID" value="NZ_QJRG01000034.1"/>
</dbReference>
<feature type="transmembrane region" description="Helical" evidence="2">
    <location>
        <begin position="106"/>
        <end position="122"/>
    </location>
</feature>
<keyword evidence="1" id="KW-0997">Cell inner membrane</keyword>
<dbReference type="Proteomes" id="UP000288983">
    <property type="component" value="Unassembled WGS sequence"/>
</dbReference>
<keyword evidence="2" id="KW-0812">Transmembrane</keyword>
<comment type="caution">
    <text evidence="3">The sequence shown here is derived from an EMBL/GenBank/DDBJ whole genome shotgun (WGS) entry which is preliminary data.</text>
</comment>
<keyword evidence="1 2" id="KW-0472">Membrane</keyword>
<dbReference type="PANTHER" id="PTHR35813:SF1">
    <property type="entry name" value="INNER MEMBRANE PROTEIN YBAN"/>
    <property type="match status" value="1"/>
</dbReference>
<evidence type="ECO:0000256" key="1">
    <source>
        <dbReference type="PIRNR" id="PIRNR016789"/>
    </source>
</evidence>
<name>A0A443ZX88_9PSED</name>
<keyword evidence="2" id="KW-1133">Transmembrane helix</keyword>
<organism evidence="3 4">
    <name type="scientific">Pseudomonas alkylphenolica</name>
    <dbReference type="NCBI Taxonomy" id="237609"/>
    <lineage>
        <taxon>Bacteria</taxon>
        <taxon>Pseudomonadati</taxon>
        <taxon>Pseudomonadota</taxon>
        <taxon>Gammaproteobacteria</taxon>
        <taxon>Pseudomonadales</taxon>
        <taxon>Pseudomonadaceae</taxon>
        <taxon>Pseudomonas</taxon>
    </lineage>
</organism>
<dbReference type="PIRSF" id="PIRSF016789">
    <property type="entry name" value="DUF454"/>
    <property type="match status" value="1"/>
</dbReference>
<keyword evidence="1" id="KW-1003">Cell membrane</keyword>
<sequence length="141" mass="15573">MTRPPPSRLSRVLFGLLAYVSLGIGLIAIVIPGLPTTEFILLAAWAATRSSPRLSAWLENHRLFGPILHNWRNGKVIERRAKVSATISMVLCASLMLVFLEHRWPVFLAIGGMTLGNLWIWSRPETTPSNLDDRSSAGTQG</sequence>
<dbReference type="EMBL" id="QJRG01000034">
    <property type="protein sequence ID" value="RWU25344.1"/>
    <property type="molecule type" value="Genomic_DNA"/>
</dbReference>
<dbReference type="Pfam" id="PF04304">
    <property type="entry name" value="DUF454"/>
    <property type="match status" value="1"/>
</dbReference>
<dbReference type="PANTHER" id="PTHR35813">
    <property type="entry name" value="INNER MEMBRANE PROTEIN YBAN"/>
    <property type="match status" value="1"/>
</dbReference>
<dbReference type="OrthoDB" id="9816293at2"/>
<evidence type="ECO:0000313" key="4">
    <source>
        <dbReference type="Proteomes" id="UP000288983"/>
    </source>
</evidence>
<feature type="transmembrane region" description="Helical" evidence="2">
    <location>
        <begin position="12"/>
        <end position="31"/>
    </location>
</feature>
<reference evidence="3 4" key="1">
    <citation type="submission" date="2018-06" db="EMBL/GenBank/DDBJ databases">
        <title>Bacteria isolated from soil of Wuhan.</title>
        <authorList>
            <person name="Wei X."/>
            <person name="Chunhua H."/>
        </authorList>
    </citation>
    <scope>NUCLEOTIDE SEQUENCE [LARGE SCALE GENOMIC DNA]</scope>
    <source>
        <strain evidence="4">xwS2</strain>
    </source>
</reference>
<dbReference type="GO" id="GO:0005886">
    <property type="term" value="C:plasma membrane"/>
    <property type="evidence" value="ECO:0007669"/>
    <property type="project" value="UniProtKB-SubCell"/>
</dbReference>